<protein>
    <submittedName>
        <fullName evidence="1">Uncharacterized protein</fullName>
    </submittedName>
</protein>
<accession>A0AAU8GLG2</accession>
<reference evidence="1" key="1">
    <citation type="submission" date="2024-05" db="EMBL/GenBank/DDBJ databases">
        <title>This phage originates from the Bacteriophage catalogue of the Bacteriophage Competence Centre, Department of Microbiology und Biotechnology, Max Rubner-Institut, Kiel, Germany.</title>
        <authorList>
            <person name="Sprotte S."/>
            <person name="Brinks E."/>
        </authorList>
    </citation>
    <scope>NUCLEOTIDE SEQUENCE</scope>
</reference>
<organism evidence="1">
    <name type="scientific">Salmonella phage PMBT37</name>
    <dbReference type="NCBI Taxonomy" id="3153515"/>
    <lineage>
        <taxon>Viruses</taxon>
        <taxon>Duplodnaviria</taxon>
        <taxon>Heunggongvirae</taxon>
        <taxon>Uroviricota</taxon>
        <taxon>Caudoviricetes</taxon>
    </lineage>
</organism>
<name>A0AAU8GLG2_9CAUD</name>
<proteinExistence type="predicted"/>
<evidence type="ECO:0000313" key="1">
    <source>
        <dbReference type="EMBL" id="XCH42453.1"/>
    </source>
</evidence>
<sequence>MSLLIAICPLLWILLFEKGTEKKCSLLIYVLNISLCGGMMPDFLKLKVVTEKISLRRGLSIGLDVCAVFIQLVTATLQAYI</sequence>
<dbReference type="EMBL" id="PP810247">
    <property type="protein sequence ID" value="XCH42453.1"/>
    <property type="molecule type" value="Genomic_DNA"/>
</dbReference>